<dbReference type="AlphaFoldDB" id="A0A2T0JIF2"/>
<evidence type="ECO:0000313" key="3">
    <source>
        <dbReference type="EMBL" id="PRX07360.1"/>
    </source>
</evidence>
<organism evidence="3 4">
    <name type="scientific">Actinoplanes italicus</name>
    <dbReference type="NCBI Taxonomy" id="113567"/>
    <lineage>
        <taxon>Bacteria</taxon>
        <taxon>Bacillati</taxon>
        <taxon>Actinomycetota</taxon>
        <taxon>Actinomycetes</taxon>
        <taxon>Micromonosporales</taxon>
        <taxon>Micromonosporaceae</taxon>
        <taxon>Actinoplanes</taxon>
    </lineage>
</organism>
<reference evidence="3 4" key="1">
    <citation type="submission" date="2018-03" db="EMBL/GenBank/DDBJ databases">
        <title>Genomic Encyclopedia of Archaeal and Bacterial Type Strains, Phase II (KMG-II): from individual species to whole genera.</title>
        <authorList>
            <person name="Goeker M."/>
        </authorList>
    </citation>
    <scope>NUCLEOTIDE SEQUENCE [LARGE SCALE GENOMIC DNA]</scope>
    <source>
        <strain evidence="3 4">DSM 43146</strain>
    </source>
</reference>
<comment type="caution">
    <text evidence="3">The sequence shown here is derived from an EMBL/GenBank/DDBJ whole genome shotgun (WGS) entry which is preliminary data.</text>
</comment>
<dbReference type="OrthoDB" id="3233584at2"/>
<sequence>MKIKAESSGLDEWRETLEQAERDIVPKTREVISKGSLNIKRGAQRRSSGIAHAPNYPRTITYDTDVDGTRVLSEIGPDKDKAVGGGPHRTPGNLGHIFEYGLSDTPAQPHLGPSLDEEVPNVERYLGELGEDLLT</sequence>
<evidence type="ECO:0000313" key="4">
    <source>
        <dbReference type="Proteomes" id="UP000239415"/>
    </source>
</evidence>
<feature type="region of interest" description="Disordered" evidence="2">
    <location>
        <begin position="75"/>
        <end position="94"/>
    </location>
</feature>
<keyword evidence="4" id="KW-1185">Reference proteome</keyword>
<protein>
    <recommendedName>
        <fullName evidence="5">HK97 gp10 family phage protein</fullName>
    </recommendedName>
</protein>
<proteinExistence type="predicted"/>
<keyword evidence="1" id="KW-0175">Coiled coil</keyword>
<accession>A0A2T0JIF2</accession>
<dbReference type="Proteomes" id="UP000239415">
    <property type="component" value="Unassembled WGS sequence"/>
</dbReference>
<name>A0A2T0JIF2_9ACTN</name>
<dbReference type="EMBL" id="PVMZ01000042">
    <property type="protein sequence ID" value="PRX07360.1"/>
    <property type="molecule type" value="Genomic_DNA"/>
</dbReference>
<evidence type="ECO:0000256" key="1">
    <source>
        <dbReference type="SAM" id="Coils"/>
    </source>
</evidence>
<evidence type="ECO:0008006" key="5">
    <source>
        <dbReference type="Google" id="ProtNLM"/>
    </source>
</evidence>
<gene>
    <name evidence="3" type="ORF">CLV67_14235</name>
</gene>
<feature type="coiled-coil region" evidence="1">
    <location>
        <begin position="3"/>
        <end position="30"/>
    </location>
</feature>
<dbReference type="RefSeq" id="WP_106330926.1">
    <property type="nucleotide sequence ID" value="NZ_BOMO01000163.1"/>
</dbReference>
<evidence type="ECO:0000256" key="2">
    <source>
        <dbReference type="SAM" id="MobiDB-lite"/>
    </source>
</evidence>